<evidence type="ECO:0000313" key="2">
    <source>
        <dbReference type="Proteomes" id="UP000198345"/>
    </source>
</evidence>
<dbReference type="InterPro" id="IPR012338">
    <property type="entry name" value="Beta-lactam/transpept-like"/>
</dbReference>
<comment type="caution">
    <text evidence="1">The sequence shown here is derived from an EMBL/GenBank/DDBJ whole genome shotgun (WGS) entry which is preliminary data.</text>
</comment>
<name>A0A226HPX4_9FLAO</name>
<proteinExistence type="predicted"/>
<gene>
    <name evidence="1" type="ORF">B0A66_00950</name>
</gene>
<keyword evidence="2" id="KW-1185">Reference proteome</keyword>
<dbReference type="SUPFAM" id="SSF56601">
    <property type="entry name" value="beta-lactamase/transpeptidase-like"/>
    <property type="match status" value="1"/>
</dbReference>
<dbReference type="AlphaFoldDB" id="A0A226HPX4"/>
<dbReference type="RefSeq" id="WP_089047971.1">
    <property type="nucleotide sequence ID" value="NZ_FXTV01000001.1"/>
</dbReference>
<sequence>MKRTIKSTICILIVMNTSQLFSQDYKKHKMFSHNAETYKISRFADGIEAGYMPDNTILDNTVNKRIKEIIQQNKIIGLQLIENNKLKLEDPISKYIDSLPKTWHNITVKQLFMYICEIPDVWSNEGNIIIEKN</sequence>
<dbReference type="OrthoDB" id="2531681at2"/>
<accession>A0A226HPX4</accession>
<evidence type="ECO:0000313" key="1">
    <source>
        <dbReference type="EMBL" id="OXA96174.1"/>
    </source>
</evidence>
<protein>
    <submittedName>
        <fullName evidence="1">Uncharacterized protein</fullName>
    </submittedName>
</protein>
<reference evidence="1 2" key="1">
    <citation type="submission" date="2016-11" db="EMBL/GenBank/DDBJ databases">
        <title>Whole genomes of Flavobacteriaceae.</title>
        <authorList>
            <person name="Stine C."/>
            <person name="Li C."/>
            <person name="Tadesse D."/>
        </authorList>
    </citation>
    <scope>NUCLEOTIDE SEQUENCE [LARGE SCALE GENOMIC DNA]</scope>
    <source>
        <strain evidence="1 2">DSM 18292</strain>
    </source>
</reference>
<dbReference type="Proteomes" id="UP000198345">
    <property type="component" value="Unassembled WGS sequence"/>
</dbReference>
<dbReference type="EMBL" id="MUGW01000002">
    <property type="protein sequence ID" value="OXA96174.1"/>
    <property type="molecule type" value="Genomic_DNA"/>
</dbReference>
<dbReference type="Gene3D" id="3.40.710.10">
    <property type="entry name" value="DD-peptidase/beta-lactamase superfamily"/>
    <property type="match status" value="1"/>
</dbReference>
<organism evidence="1 2">
    <name type="scientific">Flavobacterium hercynium</name>
    <dbReference type="NCBI Taxonomy" id="387094"/>
    <lineage>
        <taxon>Bacteria</taxon>
        <taxon>Pseudomonadati</taxon>
        <taxon>Bacteroidota</taxon>
        <taxon>Flavobacteriia</taxon>
        <taxon>Flavobacteriales</taxon>
        <taxon>Flavobacteriaceae</taxon>
        <taxon>Flavobacterium</taxon>
    </lineage>
</organism>